<protein>
    <recommendedName>
        <fullName evidence="5">DUF4349 domain-containing protein</fullName>
    </recommendedName>
</protein>
<evidence type="ECO:0000256" key="3">
    <source>
        <dbReference type="SAM" id="Phobius"/>
    </source>
</evidence>
<name>A0A239C374_9ACTN</name>
<evidence type="ECO:0000256" key="2">
    <source>
        <dbReference type="SAM" id="MobiDB-lite"/>
    </source>
</evidence>
<feature type="coiled-coil region" evidence="1">
    <location>
        <begin position="211"/>
        <end position="238"/>
    </location>
</feature>
<feature type="signal peptide" evidence="4">
    <location>
        <begin position="1"/>
        <end position="32"/>
    </location>
</feature>
<feature type="chain" id="PRO_5039705458" description="DUF4349 domain-containing protein" evidence="4">
    <location>
        <begin position="33"/>
        <end position="344"/>
    </location>
</feature>
<dbReference type="Pfam" id="PF14257">
    <property type="entry name" value="DUF4349"/>
    <property type="match status" value="1"/>
</dbReference>
<feature type="transmembrane region" description="Helical" evidence="3">
    <location>
        <begin position="286"/>
        <end position="307"/>
    </location>
</feature>
<accession>A0A239C374</accession>
<keyword evidence="3" id="KW-1133">Transmembrane helix</keyword>
<sequence>MSTSTTAARRPLAAAFGALALAAALMLTGCGAGGGSESSADTADGKAGAAAPGLAEQPDAREPARADADAQNATGKGSGSGPGTGAGRTPTLAQSYIVRTATLTVEARNVSGAVAKARTLVEGSGGYVGSESTSLDEDGLEYSTITLRVPPDGYDRVLKDLSELGTLRNRKVDAQDVTGQVVDVESRLKTQRASVARVRELMDRATRLSDIVSLESELSARQADLEALEAQQASLKARTGMATITLEVQEPPVKEAPQKRDDGFWAAVGDALGSGWHAFYLTLRGILVALAVVAPFAALALLGYLGFRLLRRALPARRTVAAPPEPLPVPAPAGAGDGEAQPRE</sequence>
<evidence type="ECO:0000256" key="1">
    <source>
        <dbReference type="SAM" id="Coils"/>
    </source>
</evidence>
<organism evidence="6 7">
    <name type="scientific">Actinacidiphila glaucinigra</name>
    <dbReference type="NCBI Taxonomy" id="235986"/>
    <lineage>
        <taxon>Bacteria</taxon>
        <taxon>Bacillati</taxon>
        <taxon>Actinomycetota</taxon>
        <taxon>Actinomycetes</taxon>
        <taxon>Kitasatosporales</taxon>
        <taxon>Streptomycetaceae</taxon>
        <taxon>Actinacidiphila</taxon>
    </lineage>
</organism>
<feature type="region of interest" description="Disordered" evidence="2">
    <location>
        <begin position="33"/>
        <end position="90"/>
    </location>
</feature>
<keyword evidence="7" id="KW-1185">Reference proteome</keyword>
<feature type="compositionally biased region" description="Low complexity" evidence="2">
    <location>
        <begin position="37"/>
        <end position="55"/>
    </location>
</feature>
<evidence type="ECO:0000313" key="6">
    <source>
        <dbReference type="EMBL" id="SNS13864.1"/>
    </source>
</evidence>
<feature type="region of interest" description="Disordered" evidence="2">
    <location>
        <begin position="321"/>
        <end position="344"/>
    </location>
</feature>
<dbReference type="EMBL" id="FZOF01000003">
    <property type="protein sequence ID" value="SNS13864.1"/>
    <property type="molecule type" value="Genomic_DNA"/>
</dbReference>
<feature type="compositionally biased region" description="Basic and acidic residues" evidence="2">
    <location>
        <begin position="58"/>
        <end position="68"/>
    </location>
</feature>
<reference evidence="6 7" key="1">
    <citation type="submission" date="2017-06" db="EMBL/GenBank/DDBJ databases">
        <authorList>
            <person name="Kim H.J."/>
            <person name="Triplett B.A."/>
        </authorList>
    </citation>
    <scope>NUCLEOTIDE SEQUENCE [LARGE SCALE GENOMIC DNA]</scope>
    <source>
        <strain evidence="6 7">CGMCC 4.1858</strain>
    </source>
</reference>
<keyword evidence="3" id="KW-0472">Membrane</keyword>
<evidence type="ECO:0000313" key="7">
    <source>
        <dbReference type="Proteomes" id="UP000198280"/>
    </source>
</evidence>
<dbReference type="InterPro" id="IPR025645">
    <property type="entry name" value="DUF4349"/>
</dbReference>
<evidence type="ECO:0000259" key="5">
    <source>
        <dbReference type="Pfam" id="PF14257"/>
    </source>
</evidence>
<evidence type="ECO:0000256" key="4">
    <source>
        <dbReference type="SAM" id="SignalP"/>
    </source>
</evidence>
<dbReference type="RefSeq" id="WP_179279699.1">
    <property type="nucleotide sequence ID" value="NZ_FZOF01000003.1"/>
</dbReference>
<proteinExistence type="predicted"/>
<keyword evidence="3" id="KW-0812">Transmembrane</keyword>
<keyword evidence="1" id="KW-0175">Coiled coil</keyword>
<dbReference type="AlphaFoldDB" id="A0A239C374"/>
<gene>
    <name evidence="6" type="ORF">SAMN05216252_103307</name>
</gene>
<feature type="compositionally biased region" description="Gly residues" evidence="2">
    <location>
        <begin position="76"/>
        <end position="86"/>
    </location>
</feature>
<keyword evidence="4" id="KW-0732">Signal</keyword>
<dbReference type="Proteomes" id="UP000198280">
    <property type="component" value="Unassembled WGS sequence"/>
</dbReference>
<feature type="domain" description="DUF4349" evidence="5">
    <location>
        <begin position="97"/>
        <end position="307"/>
    </location>
</feature>